<feature type="compositionally biased region" description="Polar residues" evidence="1">
    <location>
        <begin position="170"/>
        <end position="180"/>
    </location>
</feature>
<dbReference type="EMBL" id="LATX01000457">
    <property type="protein sequence ID" value="KTB46195.1"/>
    <property type="molecule type" value="Genomic_DNA"/>
</dbReference>
<gene>
    <name evidence="3" type="ORF">WG66_1228</name>
</gene>
<comment type="caution">
    <text evidence="3">The sequence shown here is derived from an EMBL/GenBank/DDBJ whole genome shotgun (WGS) entry which is preliminary data.</text>
</comment>
<evidence type="ECO:0000256" key="1">
    <source>
        <dbReference type="SAM" id="MobiDB-lite"/>
    </source>
</evidence>
<dbReference type="InterPro" id="IPR025165">
    <property type="entry name" value="DUF4100"/>
</dbReference>
<feature type="region of interest" description="Disordered" evidence="1">
    <location>
        <begin position="170"/>
        <end position="218"/>
    </location>
</feature>
<dbReference type="Pfam" id="PF13352">
    <property type="entry name" value="DUF4100"/>
    <property type="match status" value="1"/>
</dbReference>
<dbReference type="AlphaFoldDB" id="A0A0W0GCD4"/>
<evidence type="ECO:0000259" key="2">
    <source>
        <dbReference type="Pfam" id="PF13352"/>
    </source>
</evidence>
<reference evidence="3 4" key="1">
    <citation type="submission" date="2015-12" db="EMBL/GenBank/DDBJ databases">
        <title>Draft genome sequence of Moniliophthora roreri, the causal agent of frosty pod rot of cacao.</title>
        <authorList>
            <person name="Aime M.C."/>
            <person name="Diaz-Valderrama J.R."/>
            <person name="Kijpornyongpan T."/>
            <person name="Phillips-Mora W."/>
        </authorList>
    </citation>
    <scope>NUCLEOTIDE SEQUENCE [LARGE SCALE GENOMIC DNA]</scope>
    <source>
        <strain evidence="3 4">MCA 2952</strain>
    </source>
</reference>
<feature type="domain" description="DUF4100" evidence="2">
    <location>
        <begin position="161"/>
        <end position="253"/>
    </location>
</feature>
<evidence type="ECO:0000313" key="4">
    <source>
        <dbReference type="Proteomes" id="UP000054988"/>
    </source>
</evidence>
<accession>A0A0W0GCD4</accession>
<evidence type="ECO:0000313" key="3">
    <source>
        <dbReference type="EMBL" id="KTB46195.1"/>
    </source>
</evidence>
<dbReference type="Proteomes" id="UP000054988">
    <property type="component" value="Unassembled WGS sequence"/>
</dbReference>
<proteinExistence type="predicted"/>
<organism evidence="3 4">
    <name type="scientific">Moniliophthora roreri</name>
    <name type="common">Frosty pod rot fungus</name>
    <name type="synonym">Monilia roreri</name>
    <dbReference type="NCBI Taxonomy" id="221103"/>
    <lineage>
        <taxon>Eukaryota</taxon>
        <taxon>Fungi</taxon>
        <taxon>Dikarya</taxon>
        <taxon>Basidiomycota</taxon>
        <taxon>Agaricomycotina</taxon>
        <taxon>Agaricomycetes</taxon>
        <taxon>Agaricomycetidae</taxon>
        <taxon>Agaricales</taxon>
        <taxon>Marasmiineae</taxon>
        <taxon>Marasmiaceae</taxon>
        <taxon>Moniliophthora</taxon>
    </lineage>
</organism>
<protein>
    <recommendedName>
        <fullName evidence="2">DUF4100 domain-containing protein</fullName>
    </recommendedName>
</protein>
<name>A0A0W0GCD4_MONRR</name>
<sequence>MKSLNKQKVQSVEIDTLTKAMEELHLNQAKAIQDAIREAMGTVSMLNVTASLSNSSNATNATQGSAQPRANTGRCLMCRKASGIDLNHPLGILKCPETIKLLEVGDVKQVINEQGQSRIVMPNGAELPWVAPGASGGVAEVIHLQKQQNETQLDQSVPSIPVPQQLTTMNIPPPHNSINCEDSWKGSLPSKSKDIEMKNGTSRSKGKEKENAPAPPYRLTSDIQESLNVKNFTEKVLNTELTVSLKDLLVYSTKTGSMSNITWINSDGQQINNHDSEPSVTVSEKIYVENPDPQKLE</sequence>